<dbReference type="InterPro" id="IPR002054">
    <property type="entry name" value="DNA-dir_DNA_pol_X"/>
</dbReference>
<dbReference type="InterPro" id="IPR050243">
    <property type="entry name" value="PHP_phosphatase"/>
</dbReference>
<name>A0A2M7AWL9_9BACT</name>
<feature type="domain" description="DNA-directed DNA polymerase X" evidence="9">
    <location>
        <begin position="1"/>
        <end position="320"/>
    </location>
</feature>
<evidence type="ECO:0000313" key="10">
    <source>
        <dbReference type="EMBL" id="PIU74986.1"/>
    </source>
</evidence>
<dbReference type="InterPro" id="IPR043519">
    <property type="entry name" value="NT_sf"/>
</dbReference>
<dbReference type="EC" id="2.7.7.7" evidence="1"/>
<keyword evidence="5" id="KW-0239">DNA-directed DNA polymerase</keyword>
<evidence type="ECO:0000259" key="8">
    <source>
        <dbReference type="SMART" id="SM00481"/>
    </source>
</evidence>
<dbReference type="Gene3D" id="3.20.20.140">
    <property type="entry name" value="Metal-dependent hydrolases"/>
    <property type="match status" value="1"/>
</dbReference>
<evidence type="ECO:0000313" key="11">
    <source>
        <dbReference type="Proteomes" id="UP000228775"/>
    </source>
</evidence>
<evidence type="ECO:0000256" key="1">
    <source>
        <dbReference type="ARBA" id="ARBA00012417"/>
    </source>
</evidence>
<dbReference type="SUPFAM" id="SSF47802">
    <property type="entry name" value="DNA polymerase beta, N-terminal domain-like"/>
    <property type="match status" value="1"/>
</dbReference>
<dbReference type="FunFam" id="3.20.20.140:FF:000047">
    <property type="entry name" value="PHP domain-containing protein"/>
    <property type="match status" value="1"/>
</dbReference>
<dbReference type="Proteomes" id="UP000228775">
    <property type="component" value="Unassembled WGS sequence"/>
</dbReference>
<evidence type="ECO:0000256" key="3">
    <source>
        <dbReference type="ARBA" id="ARBA00022695"/>
    </source>
</evidence>
<dbReference type="InterPro" id="IPR047967">
    <property type="entry name" value="PolX_PHP"/>
</dbReference>
<dbReference type="PRINTS" id="PR00870">
    <property type="entry name" value="DNAPOLXBETA"/>
</dbReference>
<dbReference type="GO" id="GO:0003887">
    <property type="term" value="F:DNA-directed DNA polymerase activity"/>
    <property type="evidence" value="ECO:0007669"/>
    <property type="project" value="UniProtKB-KW"/>
</dbReference>
<dbReference type="Pfam" id="PF02811">
    <property type="entry name" value="PHP"/>
    <property type="match status" value="1"/>
</dbReference>
<dbReference type="CDD" id="cd00141">
    <property type="entry name" value="NT_POLXc"/>
    <property type="match status" value="1"/>
</dbReference>
<evidence type="ECO:0000256" key="6">
    <source>
        <dbReference type="ARBA" id="ARBA00023204"/>
    </source>
</evidence>
<evidence type="ECO:0000256" key="5">
    <source>
        <dbReference type="ARBA" id="ARBA00022932"/>
    </source>
</evidence>
<keyword evidence="3" id="KW-0548">Nucleotidyltransferase</keyword>
<keyword evidence="2" id="KW-0808">Transferase</keyword>
<keyword evidence="6" id="KW-0234">DNA repair</keyword>
<evidence type="ECO:0000256" key="7">
    <source>
        <dbReference type="ARBA" id="ARBA00049244"/>
    </source>
</evidence>
<dbReference type="GO" id="GO:0003677">
    <property type="term" value="F:DNA binding"/>
    <property type="evidence" value="ECO:0007669"/>
    <property type="project" value="InterPro"/>
</dbReference>
<dbReference type="NCBIfam" id="NF006375">
    <property type="entry name" value="PRK08609.1"/>
    <property type="match status" value="1"/>
</dbReference>
<dbReference type="Gene3D" id="1.10.150.20">
    <property type="entry name" value="5' to 3' exonuclease, C-terminal subdomain"/>
    <property type="match status" value="1"/>
</dbReference>
<dbReference type="InterPro" id="IPR004013">
    <property type="entry name" value="PHP_dom"/>
</dbReference>
<dbReference type="InterPro" id="IPR029398">
    <property type="entry name" value="PolB_thumb"/>
</dbReference>
<comment type="catalytic activity">
    <reaction evidence="7">
        <text>DNA(n) + a 2'-deoxyribonucleoside 5'-triphosphate = DNA(n+1) + diphosphate</text>
        <dbReference type="Rhea" id="RHEA:22508"/>
        <dbReference type="Rhea" id="RHEA-COMP:17339"/>
        <dbReference type="Rhea" id="RHEA-COMP:17340"/>
        <dbReference type="ChEBI" id="CHEBI:33019"/>
        <dbReference type="ChEBI" id="CHEBI:61560"/>
        <dbReference type="ChEBI" id="CHEBI:173112"/>
        <dbReference type="EC" id="2.7.7.7"/>
    </reaction>
</comment>
<accession>A0A2M7AWL9</accession>
<dbReference type="Pfam" id="PF14520">
    <property type="entry name" value="HHH_5"/>
    <property type="match status" value="1"/>
</dbReference>
<dbReference type="Gene3D" id="3.30.210.10">
    <property type="entry name" value="DNA polymerase, thumb domain"/>
    <property type="match status" value="1"/>
</dbReference>
<gene>
    <name evidence="10" type="ORF">COS76_03180</name>
</gene>
<protein>
    <recommendedName>
        <fullName evidence="1">DNA-directed DNA polymerase</fullName>
        <ecNumber evidence="1">2.7.7.7</ecNumber>
    </recommendedName>
</protein>
<organism evidence="10 11">
    <name type="scientific">Candidatus Portnoybacteria bacterium CG06_land_8_20_14_3_00_39_12</name>
    <dbReference type="NCBI Taxonomy" id="1974809"/>
    <lineage>
        <taxon>Bacteria</taxon>
        <taxon>Candidatus Portnoyibacteriota</taxon>
    </lineage>
</organism>
<sequence length="583" mass="66417">MINQEIAKIFYLMSEYLQMNDEESFRSTAYLRAARTLESMTEDVEMLYQQSGLRSIEKIPGIGHGLALKIEEYIKSKKVVEFDKLHKEFPFDLDTLGSVRGLGPKMIKVLYHKLKIKTLDDLERAARTGKIRSLPRFGEKVQYNILRSIEFIKRSRGRFLLGHILPVIKELVELLKGLPEVLQVEMAGSARRRLPTIGDLDILVATNKPVKVIKFFTSFPRVEKIWGRGATKASVRWRDGFNVDLRVIKLSSFGAALQYFTGSKDHNIALRRLAQAKGFKLNEYGLWRLDGKKEIKIVSRTEKVIYETLGLSYLEPEIRENTGEIEAAIQEARGVKNSLPCLIGYDEVLGDLQMHSDWSDGSVSIEEMAKVAKKLGRKYIVITDHTGDLKIANGLDAKRLLSQMKEIDTINQRISGIKILKGAEVNIQKDGALDMPDEVLAKLDVVLAAVHTQMDQDKQTMTERLIRAISHPLVNIIAHPTGRILQEREGYQLDFDQVLKVAKKNNTFLEIDAYCDRLDLSDRHIRRCVQAGVKLSIDTDSHHPSQLWMMELGISQARRGWAEADDIINVRSWDELKKLLKKN</sequence>
<dbReference type="Pfam" id="PF14716">
    <property type="entry name" value="HHH_8"/>
    <property type="match status" value="1"/>
</dbReference>
<dbReference type="SUPFAM" id="SSF89550">
    <property type="entry name" value="PHP domain-like"/>
    <property type="match status" value="1"/>
</dbReference>
<reference evidence="11" key="1">
    <citation type="submission" date="2017-09" db="EMBL/GenBank/DDBJ databases">
        <title>Depth-based differentiation of microbial function through sediment-hosted aquifers and enrichment of novel symbionts in the deep terrestrial subsurface.</title>
        <authorList>
            <person name="Probst A.J."/>
            <person name="Ladd B."/>
            <person name="Jarett J.K."/>
            <person name="Geller-Mcgrath D.E."/>
            <person name="Sieber C.M.K."/>
            <person name="Emerson J.B."/>
            <person name="Anantharaman K."/>
            <person name="Thomas B.C."/>
            <person name="Malmstrom R."/>
            <person name="Stieglmeier M."/>
            <person name="Klingl A."/>
            <person name="Woyke T."/>
            <person name="Ryan C.M."/>
            <person name="Banfield J.F."/>
        </authorList>
    </citation>
    <scope>NUCLEOTIDE SEQUENCE [LARGE SCALE GENOMIC DNA]</scope>
</reference>
<dbReference type="SMART" id="SM00483">
    <property type="entry name" value="POLXc"/>
    <property type="match status" value="1"/>
</dbReference>
<comment type="caution">
    <text evidence="10">The sequence shown here is derived from an EMBL/GenBank/DDBJ whole genome shotgun (WGS) entry which is preliminary data.</text>
</comment>
<evidence type="ECO:0000256" key="2">
    <source>
        <dbReference type="ARBA" id="ARBA00022679"/>
    </source>
</evidence>
<dbReference type="CDD" id="cd07436">
    <property type="entry name" value="PHP_PolX"/>
    <property type="match status" value="1"/>
</dbReference>
<dbReference type="InterPro" id="IPR010996">
    <property type="entry name" value="HHH_MUS81"/>
</dbReference>
<dbReference type="SUPFAM" id="SSF81301">
    <property type="entry name" value="Nucleotidyltransferase"/>
    <property type="match status" value="1"/>
</dbReference>
<dbReference type="PANTHER" id="PTHR36928">
    <property type="entry name" value="PHOSPHATASE YCDX-RELATED"/>
    <property type="match status" value="1"/>
</dbReference>
<dbReference type="InterPro" id="IPR037160">
    <property type="entry name" value="DNA_Pol_thumb_sf"/>
</dbReference>
<dbReference type="Pfam" id="PF14791">
    <property type="entry name" value="DNA_pol_B_thumb"/>
    <property type="match status" value="1"/>
</dbReference>
<evidence type="ECO:0000259" key="9">
    <source>
        <dbReference type="SMART" id="SM00483"/>
    </source>
</evidence>
<dbReference type="Gene3D" id="1.10.150.110">
    <property type="entry name" value="DNA polymerase beta, N-terminal domain-like"/>
    <property type="match status" value="1"/>
</dbReference>
<dbReference type="GO" id="GO:0008270">
    <property type="term" value="F:zinc ion binding"/>
    <property type="evidence" value="ECO:0007669"/>
    <property type="project" value="TreeGrafter"/>
</dbReference>
<dbReference type="GO" id="GO:0042578">
    <property type="term" value="F:phosphoric ester hydrolase activity"/>
    <property type="evidence" value="ECO:0007669"/>
    <property type="project" value="TreeGrafter"/>
</dbReference>
<dbReference type="Gene3D" id="3.30.460.10">
    <property type="entry name" value="Beta Polymerase, domain 2"/>
    <property type="match status" value="1"/>
</dbReference>
<dbReference type="EMBL" id="PEVY01000067">
    <property type="protein sequence ID" value="PIU74986.1"/>
    <property type="molecule type" value="Genomic_DNA"/>
</dbReference>
<dbReference type="PIRSF" id="PIRSF005047">
    <property type="entry name" value="UCP005047_YshC"/>
    <property type="match status" value="1"/>
</dbReference>
<keyword evidence="4" id="KW-0227">DNA damage</keyword>
<dbReference type="GO" id="GO:0006281">
    <property type="term" value="P:DNA repair"/>
    <property type="evidence" value="ECO:0007669"/>
    <property type="project" value="UniProtKB-KW"/>
</dbReference>
<dbReference type="GO" id="GO:0005829">
    <property type="term" value="C:cytosol"/>
    <property type="evidence" value="ECO:0007669"/>
    <property type="project" value="TreeGrafter"/>
</dbReference>
<dbReference type="InterPro" id="IPR002008">
    <property type="entry name" value="DNA_pol_X_beta-like"/>
</dbReference>
<dbReference type="InterPro" id="IPR003141">
    <property type="entry name" value="Pol/His_phosphatase_N"/>
</dbReference>
<evidence type="ECO:0000256" key="4">
    <source>
        <dbReference type="ARBA" id="ARBA00022763"/>
    </source>
</evidence>
<feature type="domain" description="Polymerase/histidinol phosphatase N-terminal" evidence="8">
    <location>
        <begin position="350"/>
        <end position="429"/>
    </location>
</feature>
<dbReference type="SMART" id="SM00481">
    <property type="entry name" value="POLIIIAc"/>
    <property type="match status" value="1"/>
</dbReference>
<dbReference type="AlphaFoldDB" id="A0A2M7AWL9"/>
<dbReference type="InterPro" id="IPR022311">
    <property type="entry name" value="PolX-like"/>
</dbReference>
<dbReference type="InterPro" id="IPR016195">
    <property type="entry name" value="Pol/histidinol_Pase-like"/>
</dbReference>
<proteinExistence type="predicted"/>
<dbReference type="InterPro" id="IPR027421">
    <property type="entry name" value="DNA_pol_lamdba_lyase_dom_sf"/>
</dbReference>
<dbReference type="PANTHER" id="PTHR36928:SF1">
    <property type="entry name" value="PHOSPHATASE YCDX-RELATED"/>
    <property type="match status" value="1"/>
</dbReference>